<dbReference type="EMBL" id="JACIBY010000014">
    <property type="protein sequence ID" value="MBB3841108.1"/>
    <property type="molecule type" value="Genomic_DNA"/>
</dbReference>
<keyword evidence="3" id="KW-1185">Reference proteome</keyword>
<dbReference type="AlphaFoldDB" id="A0A7W6ESX8"/>
<accession>A0A7W6ESX8</accession>
<reference evidence="2 3" key="1">
    <citation type="submission" date="2020-08" db="EMBL/GenBank/DDBJ databases">
        <title>Genomic Encyclopedia of Type Strains, Phase IV (KMG-IV): sequencing the most valuable type-strain genomes for metagenomic binning, comparative biology and taxonomic classification.</title>
        <authorList>
            <person name="Goeker M."/>
        </authorList>
    </citation>
    <scope>NUCLEOTIDE SEQUENCE [LARGE SCALE GENOMIC DNA]</scope>
    <source>
        <strain evidence="2 3">DSM 17976</strain>
    </source>
</reference>
<dbReference type="RefSeq" id="WP_183978559.1">
    <property type="nucleotide sequence ID" value="NZ_JACIBY010000014.1"/>
</dbReference>
<sequence>MKFKKLWLLWMLLASVVTYGQTTVQKTITRTVTVEVDTNVASKVWVREYIQRFKLTPVPPTEQVPQIKNPPTGTVPAIILPPTLSETPTVNQQVKYIVNGTGKSIDFNDPDGISPNVKQRIKLFVQGENGVDAVRLVFNWGDYNPSQGVYKNEGLIRAIAWVQSLRPNNPPKIRLLFVPILQGNDGRIPREEIQVDANGNLMDCTYNSLFTTVPSYYSFKAMVMLNDCYDALIPFLAQNYANDIEVLELAAGQSEEHGLPYTAQGAGSDCGTYSGIGDYSVCARNAFKMQYGHDLPNVGVTQGYNWNMNYSDVHYRNAALFWGKGVFDVWDRFRAKVKQHSSFAVGAVVADLLNDQGAKWVFHGFALPKMIEKCDYFYHTYNLSSSEWHGNLLGTDLLEGTRPQQIISEIEYDPHDCGTNNGFGPIDEAFCEQSLSKIIQHGAKGIHFSMDWDEGQILAWKRVMGKVKAKNLQPISRTKAPTIEVKASEIFNSSYFLDQAWRSLGNKTSLPFEAKPVNIRLINDLF</sequence>
<comment type="caution">
    <text evidence="2">The sequence shown here is derived from an EMBL/GenBank/DDBJ whole genome shotgun (WGS) entry which is preliminary data.</text>
</comment>
<gene>
    <name evidence="2" type="ORF">FHS57_005129</name>
</gene>
<keyword evidence="1" id="KW-0732">Signal</keyword>
<name>A0A7W6ESX8_9BACT</name>
<evidence type="ECO:0000256" key="1">
    <source>
        <dbReference type="SAM" id="SignalP"/>
    </source>
</evidence>
<proteinExistence type="predicted"/>
<dbReference type="Proteomes" id="UP000541352">
    <property type="component" value="Unassembled WGS sequence"/>
</dbReference>
<evidence type="ECO:0000313" key="2">
    <source>
        <dbReference type="EMBL" id="MBB3841108.1"/>
    </source>
</evidence>
<feature type="signal peptide" evidence="1">
    <location>
        <begin position="1"/>
        <end position="20"/>
    </location>
</feature>
<evidence type="ECO:0000313" key="3">
    <source>
        <dbReference type="Proteomes" id="UP000541352"/>
    </source>
</evidence>
<organism evidence="2 3">
    <name type="scientific">Runella defluvii</name>
    <dbReference type="NCBI Taxonomy" id="370973"/>
    <lineage>
        <taxon>Bacteria</taxon>
        <taxon>Pseudomonadati</taxon>
        <taxon>Bacteroidota</taxon>
        <taxon>Cytophagia</taxon>
        <taxon>Cytophagales</taxon>
        <taxon>Spirosomataceae</taxon>
        <taxon>Runella</taxon>
    </lineage>
</organism>
<protein>
    <submittedName>
        <fullName evidence="2">Uncharacterized protein</fullName>
    </submittedName>
</protein>
<feature type="chain" id="PRO_5031379026" evidence="1">
    <location>
        <begin position="21"/>
        <end position="526"/>
    </location>
</feature>